<dbReference type="EMBL" id="FR872621">
    <property type="protein sequence ID" value="CCB90532.1"/>
    <property type="molecule type" value="Genomic_DNA"/>
</dbReference>
<accession>F8LAM2</accession>
<name>F8LAM2_9BACT</name>
<proteinExistence type="predicted"/>
<dbReference type="AlphaFoldDB" id="F8LAM2"/>
<feature type="non-terminal residue" evidence="1">
    <location>
        <position position="1"/>
    </location>
</feature>
<reference evidence="1" key="1">
    <citation type="submission" date="2011-05" db="EMBL/GenBank/DDBJ databases">
        <title>Unity in variety -- the pan-genome of the Chlamydiae.</title>
        <authorList>
            <person name="Collingro A."/>
            <person name="Tischler P."/>
            <person name="Weinmaier T."/>
            <person name="Penz T."/>
            <person name="Heinz E."/>
            <person name="Brunham R.C."/>
            <person name="Read T.D."/>
            <person name="Bavoil P.M."/>
            <person name="Sachse K."/>
            <person name="Kahane S."/>
            <person name="Friedman M.G."/>
            <person name="Rattei T."/>
            <person name="Myers G.S.A."/>
            <person name="Horn M."/>
        </authorList>
    </citation>
    <scope>NUCLEOTIDE SEQUENCE</scope>
    <source>
        <strain evidence="1">2032/99</strain>
    </source>
</reference>
<protein>
    <submittedName>
        <fullName evidence="1">Uncharacterized protein</fullName>
    </submittedName>
</protein>
<evidence type="ECO:0000313" key="1">
    <source>
        <dbReference type="EMBL" id="CCB90532.1"/>
    </source>
</evidence>
<sequence length="264" mass="27215">DVGVGLRVAGVNDLVDVDAVGRSVLAELIGQANVDVTVGGLGKFGHLSGLSGAHVPDAVGVRKVVTVVEVENLLVEVDALGSALVVQAADEFRVTTQVSEDATSENALRGKDEVEIFAFTQTRDLLDHGLPAIAGGADRQGGLVGDEGAGGEVLGQRLGGIFHPAEVRFPGLVVNEERDDENYRVGAGDGLGVVGGGGELACRDKLLQLLVKKGLTGKRLIALVDLVHDALLHVDADDVVTLLGELHGQGKPDLAHGDDGNFHS</sequence>
<organism evidence="1">
    <name type="scientific">Waddlia chondrophila 2032/99</name>
    <dbReference type="NCBI Taxonomy" id="765953"/>
    <lineage>
        <taxon>Bacteria</taxon>
        <taxon>Pseudomonadati</taxon>
        <taxon>Chlamydiota</taxon>
        <taxon>Chlamydiia</taxon>
        <taxon>Parachlamydiales</taxon>
        <taxon>Waddliaceae</taxon>
        <taxon>Waddlia</taxon>
    </lineage>
</organism>
<gene>
    <name evidence="1" type="ORF">WCH_AE03640</name>
</gene>